<name>A0A3L6PS76_PANMI</name>
<evidence type="ECO:0000313" key="6">
    <source>
        <dbReference type="EMBL" id="RLM62200.1"/>
    </source>
</evidence>
<dbReference type="SMART" id="SM00575">
    <property type="entry name" value="ZnF_PMZ"/>
    <property type="match status" value="1"/>
</dbReference>
<dbReference type="PANTHER" id="PTHR31973">
    <property type="entry name" value="POLYPROTEIN, PUTATIVE-RELATED"/>
    <property type="match status" value="1"/>
</dbReference>
<sequence>MATYHWVAKKAIPFLKKDPNMGAKKLQRELEEKYQVTIGYSTVWLGRQKAVEHIFGTWVESFGCLFNFKAEVELKMPGSVVEIDVIKHDDGVYFHRFFYCFKPSIDGFLNGCRPYLSTDSTSLNGRWNGHVPSATALDGHNWMFPVAFGFFDGETNENWTWFMRLLQKAIGNPPNLAISSDAAKSIENAVKEVYPWAEHRDCFFHLMNFFVKRFQGPSFGMMYPAARTFQPKYHEYLMNKMYAENAKAQPYLKEFHHPKWMRSQFLEEIKCDHITNNVAEVWNWWVKDIKDLPIAGLADTLRSKFMELYAKRRRIGEKFEGHVMLPIVVGQLNAMSRQLGHLNIKEGEKDEAVTEITATHKIIRHVVNIKNQVCTCREWQVSGKPCQHALALTTTIRNPKMEDYMHHYFSVYHFRLAYCGVIKPLPDKSQWPPVDLPFKVLPPLSKRAVGRQRKNRFPSCLELKGNKPRTKGMWQVQC</sequence>
<dbReference type="InterPro" id="IPR018289">
    <property type="entry name" value="MULE_transposase_dom"/>
</dbReference>
<dbReference type="GO" id="GO:0008270">
    <property type="term" value="F:zinc ion binding"/>
    <property type="evidence" value="ECO:0007669"/>
    <property type="project" value="UniProtKB-KW"/>
</dbReference>
<dbReference type="PROSITE" id="PS50966">
    <property type="entry name" value="ZF_SWIM"/>
    <property type="match status" value="1"/>
</dbReference>
<keyword evidence="1" id="KW-0479">Metal-binding</keyword>
<proteinExistence type="predicted"/>
<evidence type="ECO:0000259" key="5">
    <source>
        <dbReference type="PROSITE" id="PS50966"/>
    </source>
</evidence>
<dbReference type="PANTHER" id="PTHR31973:SF195">
    <property type="entry name" value="MUDR FAMILY TRANSPOSASE"/>
    <property type="match status" value="1"/>
</dbReference>
<dbReference type="Pfam" id="PF04434">
    <property type="entry name" value="SWIM"/>
    <property type="match status" value="1"/>
</dbReference>
<feature type="domain" description="SWIM-type" evidence="5">
    <location>
        <begin position="365"/>
        <end position="397"/>
    </location>
</feature>
<keyword evidence="3" id="KW-0862">Zinc</keyword>
<evidence type="ECO:0000313" key="7">
    <source>
        <dbReference type="Proteomes" id="UP000275267"/>
    </source>
</evidence>
<keyword evidence="2 4" id="KW-0863">Zinc-finger</keyword>
<evidence type="ECO:0000256" key="4">
    <source>
        <dbReference type="PROSITE-ProRule" id="PRU00325"/>
    </source>
</evidence>
<dbReference type="InterPro" id="IPR006564">
    <property type="entry name" value="Znf_PMZ"/>
</dbReference>
<dbReference type="OrthoDB" id="680655at2759"/>
<evidence type="ECO:0000256" key="2">
    <source>
        <dbReference type="ARBA" id="ARBA00022771"/>
    </source>
</evidence>
<evidence type="ECO:0000256" key="3">
    <source>
        <dbReference type="ARBA" id="ARBA00022833"/>
    </source>
</evidence>
<reference evidence="7" key="1">
    <citation type="journal article" date="2019" name="Nat. Commun.">
        <title>The genome of broomcorn millet.</title>
        <authorList>
            <person name="Zou C."/>
            <person name="Miki D."/>
            <person name="Li D."/>
            <person name="Tang Q."/>
            <person name="Xiao L."/>
            <person name="Rajput S."/>
            <person name="Deng P."/>
            <person name="Jia W."/>
            <person name="Huang R."/>
            <person name="Zhang M."/>
            <person name="Sun Y."/>
            <person name="Hu J."/>
            <person name="Fu X."/>
            <person name="Schnable P.S."/>
            <person name="Li F."/>
            <person name="Zhang H."/>
            <person name="Feng B."/>
            <person name="Zhu X."/>
            <person name="Liu R."/>
            <person name="Schnable J.C."/>
            <person name="Zhu J.-K."/>
            <person name="Zhang H."/>
        </authorList>
    </citation>
    <scope>NUCLEOTIDE SEQUENCE [LARGE SCALE GENOMIC DNA]</scope>
</reference>
<dbReference type="EMBL" id="PQIB02000016">
    <property type="protein sequence ID" value="RLM62200.1"/>
    <property type="molecule type" value="Genomic_DNA"/>
</dbReference>
<keyword evidence="7" id="KW-1185">Reference proteome</keyword>
<dbReference type="Pfam" id="PF10551">
    <property type="entry name" value="MULE"/>
    <property type="match status" value="1"/>
</dbReference>
<organism evidence="6 7">
    <name type="scientific">Panicum miliaceum</name>
    <name type="common">Proso millet</name>
    <name type="synonym">Broomcorn millet</name>
    <dbReference type="NCBI Taxonomy" id="4540"/>
    <lineage>
        <taxon>Eukaryota</taxon>
        <taxon>Viridiplantae</taxon>
        <taxon>Streptophyta</taxon>
        <taxon>Embryophyta</taxon>
        <taxon>Tracheophyta</taxon>
        <taxon>Spermatophyta</taxon>
        <taxon>Magnoliopsida</taxon>
        <taxon>Liliopsida</taxon>
        <taxon>Poales</taxon>
        <taxon>Poaceae</taxon>
        <taxon>PACMAD clade</taxon>
        <taxon>Panicoideae</taxon>
        <taxon>Panicodae</taxon>
        <taxon>Paniceae</taxon>
        <taxon>Panicinae</taxon>
        <taxon>Panicum</taxon>
        <taxon>Panicum sect. Panicum</taxon>
    </lineage>
</organism>
<dbReference type="AlphaFoldDB" id="A0A3L6PS76"/>
<dbReference type="InterPro" id="IPR007527">
    <property type="entry name" value="Znf_SWIM"/>
</dbReference>
<gene>
    <name evidence="6" type="ORF">C2845_PM14G07340</name>
</gene>
<dbReference type="STRING" id="4540.A0A3L6PS76"/>
<evidence type="ECO:0000256" key="1">
    <source>
        <dbReference type="ARBA" id="ARBA00022723"/>
    </source>
</evidence>
<protein>
    <recommendedName>
        <fullName evidence="5">SWIM-type domain-containing protein</fullName>
    </recommendedName>
</protein>
<dbReference type="Proteomes" id="UP000275267">
    <property type="component" value="Unassembled WGS sequence"/>
</dbReference>
<comment type="caution">
    <text evidence="6">The sequence shown here is derived from an EMBL/GenBank/DDBJ whole genome shotgun (WGS) entry which is preliminary data.</text>
</comment>
<accession>A0A3L6PS76</accession>